<proteinExistence type="predicted"/>
<accession>A0AAE3GX12</accession>
<dbReference type="Proteomes" id="UP001204953">
    <property type="component" value="Unassembled WGS sequence"/>
</dbReference>
<organism evidence="1 2">
    <name type="scientific">Limnofasciculus baicalensis BBK-W-15</name>
    <dbReference type="NCBI Taxonomy" id="2699891"/>
    <lineage>
        <taxon>Bacteria</taxon>
        <taxon>Bacillati</taxon>
        <taxon>Cyanobacteriota</taxon>
        <taxon>Cyanophyceae</taxon>
        <taxon>Coleofasciculales</taxon>
        <taxon>Coleofasciculaceae</taxon>
        <taxon>Limnofasciculus</taxon>
        <taxon>Limnofasciculus baicalensis</taxon>
    </lineage>
</organism>
<protein>
    <submittedName>
        <fullName evidence="1">Uncharacterized protein</fullName>
    </submittedName>
</protein>
<evidence type="ECO:0000313" key="1">
    <source>
        <dbReference type="EMBL" id="MCP2731637.1"/>
    </source>
</evidence>
<dbReference type="AlphaFoldDB" id="A0AAE3GX12"/>
<reference evidence="1" key="1">
    <citation type="submission" date="2022-06" db="EMBL/GenBank/DDBJ databases">
        <title>New cyanobacteria of genus Symplocastrum in benthos of Lake Baikal.</title>
        <authorList>
            <person name="Sorokovikova E."/>
            <person name="Tikhonova I."/>
            <person name="Krasnopeev A."/>
            <person name="Evseev P."/>
            <person name="Gladkikh A."/>
            <person name="Belykh O."/>
        </authorList>
    </citation>
    <scope>NUCLEOTIDE SEQUENCE</scope>
    <source>
        <strain evidence="1">BBK-W-15</strain>
    </source>
</reference>
<keyword evidence="2" id="KW-1185">Reference proteome</keyword>
<dbReference type="RefSeq" id="WP_254014372.1">
    <property type="nucleotide sequence ID" value="NZ_JAMZMM010000366.1"/>
</dbReference>
<gene>
    <name evidence="1" type="ORF">NJ959_24725</name>
</gene>
<comment type="caution">
    <text evidence="1">The sequence shown here is derived from an EMBL/GenBank/DDBJ whole genome shotgun (WGS) entry which is preliminary data.</text>
</comment>
<dbReference type="EMBL" id="JAMZMM010000366">
    <property type="protein sequence ID" value="MCP2731637.1"/>
    <property type="molecule type" value="Genomic_DNA"/>
</dbReference>
<evidence type="ECO:0000313" key="2">
    <source>
        <dbReference type="Proteomes" id="UP001204953"/>
    </source>
</evidence>
<sequence length="116" mass="13337">MTVYFCLLLSTSIGGIFLLRNPNAIKRLTIADVPVSIVISFLQDETARNAYFIGDSTKLHDRLNQMGIEERIKDFYRPQIPDEVALDQYIHQLLYERTGYVGKGYRLNEQGILVLK</sequence>
<name>A0AAE3GX12_9CYAN</name>